<comment type="caution">
    <text evidence="1">The sequence shown here is derived from an EMBL/GenBank/DDBJ whole genome shotgun (WGS) entry which is preliminary data.</text>
</comment>
<protein>
    <submittedName>
        <fullName evidence="1">Uncharacterized protein</fullName>
    </submittedName>
</protein>
<organism evidence="1 2">
    <name type="scientific">Humicola insolens</name>
    <name type="common">Soft-rot fungus</name>
    <dbReference type="NCBI Taxonomy" id="85995"/>
    <lineage>
        <taxon>Eukaryota</taxon>
        <taxon>Fungi</taxon>
        <taxon>Dikarya</taxon>
        <taxon>Ascomycota</taxon>
        <taxon>Pezizomycotina</taxon>
        <taxon>Sordariomycetes</taxon>
        <taxon>Sordariomycetidae</taxon>
        <taxon>Sordariales</taxon>
        <taxon>Chaetomiaceae</taxon>
        <taxon>Mycothermus</taxon>
    </lineage>
</organism>
<reference evidence="1 2" key="1">
    <citation type="journal article" date="2024" name="Commun. Biol.">
        <title>Comparative genomic analysis of thermophilic fungi reveals convergent evolutionary adaptations and gene losses.</title>
        <authorList>
            <person name="Steindorff A.S."/>
            <person name="Aguilar-Pontes M.V."/>
            <person name="Robinson A.J."/>
            <person name="Andreopoulos B."/>
            <person name="LaButti K."/>
            <person name="Kuo A."/>
            <person name="Mondo S."/>
            <person name="Riley R."/>
            <person name="Otillar R."/>
            <person name="Haridas S."/>
            <person name="Lipzen A."/>
            <person name="Grimwood J."/>
            <person name="Schmutz J."/>
            <person name="Clum A."/>
            <person name="Reid I.D."/>
            <person name="Moisan M.C."/>
            <person name="Butler G."/>
            <person name="Nguyen T.T.M."/>
            <person name="Dewar K."/>
            <person name="Conant G."/>
            <person name="Drula E."/>
            <person name="Henrissat B."/>
            <person name="Hansel C."/>
            <person name="Singer S."/>
            <person name="Hutchinson M.I."/>
            <person name="de Vries R.P."/>
            <person name="Natvig D.O."/>
            <person name="Powell A.J."/>
            <person name="Tsang A."/>
            <person name="Grigoriev I.V."/>
        </authorList>
    </citation>
    <scope>NUCLEOTIDE SEQUENCE [LARGE SCALE GENOMIC DNA]</scope>
    <source>
        <strain evidence="1 2">CBS 620.91</strain>
    </source>
</reference>
<keyword evidence="2" id="KW-1185">Reference proteome</keyword>
<dbReference type="EMBL" id="JAZGSY010000091">
    <property type="protein sequence ID" value="KAL1840991.1"/>
    <property type="molecule type" value="Genomic_DNA"/>
</dbReference>
<proteinExistence type="predicted"/>
<sequence length="165" mass="19130">MDISENNFPGRTSIVVQNQILTPAPSIDVVIAPDDRFNYALTGDSRYYIRASVQLLFHGGSEDGLPVPRHHITRYLMGTTHARPQNLTMDQDGYLSMTFQWNDLRLLRSRWFRFQVELSLCYSSTDHRAYPGVEDSSTIDVGEEFWVEPDPRFQPWPRDEGYYGH</sequence>
<evidence type="ECO:0000313" key="2">
    <source>
        <dbReference type="Proteomes" id="UP001583172"/>
    </source>
</evidence>
<accession>A0ABR3VJ87</accession>
<dbReference type="Proteomes" id="UP001583172">
    <property type="component" value="Unassembled WGS sequence"/>
</dbReference>
<name>A0ABR3VJ87_HUMIN</name>
<evidence type="ECO:0000313" key="1">
    <source>
        <dbReference type="EMBL" id="KAL1840991.1"/>
    </source>
</evidence>
<gene>
    <name evidence="1" type="ORF">VTJ49DRAFT_7545</name>
</gene>